<sequence length="341" mass="36277">MAAKRLPVASRRARRSTHGALAIACCYACCLLAGRSAPKAFLQVEAPRRIALAQLLATAVTGGSAQAATGEPAIDMYFGQGSFWRVQSDFTALETKVLGRSGTAVTSISGYAGGQPVNNQLVCYHNLEFPRRDYSILGHAEAVEVASIPADKIGTFAKAFLDAVPVPAAESDSDRRGEQGDGDQGGGRGPEFRAILGLPGGSESPYFKDILDANGGRLKLAVGKGSDPSTAGTDVVWIYDSAKFPFYQAELYHQFHDQDASKKSPERYKALKGALLRRGRLQPVSCPESEITESGAVDEVEDSMNFGGSGSDPFEPILGFGKPDAPTPPNMNRVQKNFLES</sequence>
<feature type="compositionally biased region" description="Polar residues" evidence="1">
    <location>
        <begin position="330"/>
        <end position="341"/>
    </location>
</feature>
<name>A0A812WFF5_SYMPI</name>
<gene>
    <name evidence="2" type="ORF">SPIL2461_LOCUS18539</name>
</gene>
<evidence type="ECO:0000313" key="3">
    <source>
        <dbReference type="Proteomes" id="UP000649617"/>
    </source>
</evidence>
<evidence type="ECO:0000256" key="1">
    <source>
        <dbReference type="SAM" id="MobiDB-lite"/>
    </source>
</evidence>
<dbReference type="Proteomes" id="UP000649617">
    <property type="component" value="Unassembled WGS sequence"/>
</dbReference>
<organism evidence="2 3">
    <name type="scientific">Symbiodinium pilosum</name>
    <name type="common">Dinoflagellate</name>
    <dbReference type="NCBI Taxonomy" id="2952"/>
    <lineage>
        <taxon>Eukaryota</taxon>
        <taxon>Sar</taxon>
        <taxon>Alveolata</taxon>
        <taxon>Dinophyceae</taxon>
        <taxon>Suessiales</taxon>
        <taxon>Symbiodiniaceae</taxon>
        <taxon>Symbiodinium</taxon>
    </lineage>
</organism>
<keyword evidence="3" id="KW-1185">Reference proteome</keyword>
<dbReference type="OrthoDB" id="443672at2759"/>
<proteinExistence type="predicted"/>
<evidence type="ECO:0008006" key="4">
    <source>
        <dbReference type="Google" id="ProtNLM"/>
    </source>
</evidence>
<evidence type="ECO:0000313" key="2">
    <source>
        <dbReference type="EMBL" id="CAE7671684.1"/>
    </source>
</evidence>
<comment type="caution">
    <text evidence="2">The sequence shown here is derived from an EMBL/GenBank/DDBJ whole genome shotgun (WGS) entry which is preliminary data.</text>
</comment>
<dbReference type="AlphaFoldDB" id="A0A812WFF5"/>
<dbReference type="GO" id="GO:0008113">
    <property type="term" value="F:peptide-methionine (S)-S-oxide reductase activity"/>
    <property type="evidence" value="ECO:0007669"/>
    <property type="project" value="InterPro"/>
</dbReference>
<feature type="region of interest" description="Disordered" evidence="1">
    <location>
        <begin position="285"/>
        <end position="341"/>
    </location>
</feature>
<accession>A0A812WFF5</accession>
<dbReference type="InterPro" id="IPR036509">
    <property type="entry name" value="Met_Sox_Rdtase_MsrA_sf"/>
</dbReference>
<protein>
    <recommendedName>
        <fullName evidence="4">Peptide-methionine (S)-S-oxide reductase</fullName>
    </recommendedName>
</protein>
<feature type="region of interest" description="Disordered" evidence="1">
    <location>
        <begin position="168"/>
        <end position="195"/>
    </location>
</feature>
<dbReference type="EMBL" id="CAJNIZ010043880">
    <property type="protein sequence ID" value="CAE7671684.1"/>
    <property type="molecule type" value="Genomic_DNA"/>
</dbReference>
<reference evidence="2" key="1">
    <citation type="submission" date="2021-02" db="EMBL/GenBank/DDBJ databases">
        <authorList>
            <person name="Dougan E. K."/>
            <person name="Rhodes N."/>
            <person name="Thang M."/>
            <person name="Chan C."/>
        </authorList>
    </citation>
    <scope>NUCLEOTIDE SEQUENCE</scope>
</reference>
<dbReference type="Gene3D" id="3.30.1060.10">
    <property type="entry name" value="Peptide methionine sulphoxide reductase MsrA"/>
    <property type="match status" value="1"/>
</dbReference>